<keyword evidence="4 6" id="KW-0720">Serine protease</keyword>
<dbReference type="GO" id="GO:0006508">
    <property type="term" value="P:proteolysis"/>
    <property type="evidence" value="ECO:0007669"/>
    <property type="project" value="UniProtKB-KW"/>
</dbReference>
<evidence type="ECO:0000256" key="8">
    <source>
        <dbReference type="SAM" id="SignalP"/>
    </source>
</evidence>
<evidence type="ECO:0000256" key="1">
    <source>
        <dbReference type="ARBA" id="ARBA00011073"/>
    </source>
</evidence>
<dbReference type="EMBL" id="CADCTV010000778">
    <property type="protein sequence ID" value="CAA9360616.1"/>
    <property type="molecule type" value="Genomic_DNA"/>
</dbReference>
<feature type="active site" description="Charge relay system" evidence="5 6">
    <location>
        <position position="174"/>
    </location>
</feature>
<sequence>MKRTTYALASLLALAACGEQAAPTAAVESAPVLSRSADGSYIVVLNDGADPRSVAAVAGVSPRFVYTAALNGFAATLNAGQLNALQNNPNVSYIDGNQAVHASTTQLNATWGLDRTDQRALPLNTSFSYTNTGVGVNAYILDTGIRFSHAEFVGRVSSGFDAIDGGTADDCNGHGTHVAGTVGGTLYGIAKGVNLVGVRVLDCAGSGSTAGVIAGIDWVTANHVKPAVANMSLGGGASTSLDDAVRRSIAAGVTYAIAAGNGNIFGIAQDACKSSPARVAEAITIGATTKTDAKTSWSNYGACVDFFAPGASITSAWYTGDAATNTISGTSMATPHVAGVAALYLQSNPGAAPAAVRTALYDATTKGIVTSSKTANNHLLFSAF</sequence>
<dbReference type="AlphaFoldDB" id="A0A6J4MIS1"/>
<dbReference type="PROSITE" id="PS00136">
    <property type="entry name" value="SUBTILASE_ASP"/>
    <property type="match status" value="1"/>
</dbReference>
<keyword evidence="8" id="KW-0732">Signal</keyword>
<name>A0A6J4MIS1_9BACT</name>
<dbReference type="InterPro" id="IPR023828">
    <property type="entry name" value="Peptidase_S8_Ser-AS"/>
</dbReference>
<dbReference type="GO" id="GO:0004252">
    <property type="term" value="F:serine-type endopeptidase activity"/>
    <property type="evidence" value="ECO:0007669"/>
    <property type="project" value="UniProtKB-UniRule"/>
</dbReference>
<dbReference type="InterPro" id="IPR010259">
    <property type="entry name" value="S8pro/Inhibitor_I9"/>
</dbReference>
<dbReference type="PROSITE" id="PS51892">
    <property type="entry name" value="SUBTILASE"/>
    <property type="match status" value="1"/>
</dbReference>
<evidence type="ECO:0000256" key="3">
    <source>
        <dbReference type="ARBA" id="ARBA00022801"/>
    </source>
</evidence>
<dbReference type="Gene3D" id="3.40.50.200">
    <property type="entry name" value="Peptidase S8/S53 domain"/>
    <property type="match status" value="1"/>
</dbReference>
<dbReference type="InterPro" id="IPR037045">
    <property type="entry name" value="S8pro/Inhibitor_I9_sf"/>
</dbReference>
<comment type="similarity">
    <text evidence="1 6 7">Belongs to the peptidase S8 family.</text>
</comment>
<protein>
    <submittedName>
        <fullName evidence="11">Alkaline serine exoprotease A</fullName>
        <ecNumber evidence="11">3.4.21.-</ecNumber>
    </submittedName>
</protein>
<organism evidence="11">
    <name type="scientific">uncultured Gemmatimonadota bacterium</name>
    <dbReference type="NCBI Taxonomy" id="203437"/>
    <lineage>
        <taxon>Bacteria</taxon>
        <taxon>Pseudomonadati</taxon>
        <taxon>Gemmatimonadota</taxon>
        <taxon>environmental samples</taxon>
    </lineage>
</organism>
<dbReference type="PROSITE" id="PS51257">
    <property type="entry name" value="PROKAR_LIPOPROTEIN"/>
    <property type="match status" value="1"/>
</dbReference>
<dbReference type="InterPro" id="IPR036852">
    <property type="entry name" value="Peptidase_S8/S53_dom_sf"/>
</dbReference>
<evidence type="ECO:0000256" key="2">
    <source>
        <dbReference type="ARBA" id="ARBA00022670"/>
    </source>
</evidence>
<dbReference type="InterPro" id="IPR022398">
    <property type="entry name" value="Peptidase_S8_His-AS"/>
</dbReference>
<proteinExistence type="inferred from homology"/>
<feature type="domain" description="Inhibitor I9" evidence="10">
    <location>
        <begin position="65"/>
        <end position="102"/>
    </location>
</feature>
<dbReference type="PROSITE" id="PS00137">
    <property type="entry name" value="SUBTILASE_HIS"/>
    <property type="match status" value="1"/>
</dbReference>
<dbReference type="PANTHER" id="PTHR43806:SF11">
    <property type="entry name" value="CEREVISIN-RELATED"/>
    <property type="match status" value="1"/>
</dbReference>
<keyword evidence="3 6" id="KW-0378">Hydrolase</keyword>
<evidence type="ECO:0000259" key="9">
    <source>
        <dbReference type="Pfam" id="PF00082"/>
    </source>
</evidence>
<feature type="chain" id="PRO_5026915145" evidence="8">
    <location>
        <begin position="22"/>
        <end position="384"/>
    </location>
</feature>
<evidence type="ECO:0000256" key="7">
    <source>
        <dbReference type="RuleBase" id="RU003355"/>
    </source>
</evidence>
<evidence type="ECO:0000313" key="11">
    <source>
        <dbReference type="EMBL" id="CAA9360616.1"/>
    </source>
</evidence>
<feature type="domain" description="Peptidase S8/S53" evidence="9">
    <location>
        <begin position="140"/>
        <end position="367"/>
    </location>
</feature>
<evidence type="ECO:0000259" key="10">
    <source>
        <dbReference type="Pfam" id="PF05922"/>
    </source>
</evidence>
<dbReference type="Pfam" id="PF05922">
    <property type="entry name" value="Inhibitor_I9"/>
    <property type="match status" value="1"/>
</dbReference>
<gene>
    <name evidence="11" type="ORF">AVDCRST_MAG89-3718</name>
</gene>
<dbReference type="InterPro" id="IPR015500">
    <property type="entry name" value="Peptidase_S8_subtilisin-rel"/>
</dbReference>
<dbReference type="FunFam" id="3.40.50.200:FF:000014">
    <property type="entry name" value="Proteinase K"/>
    <property type="match status" value="1"/>
</dbReference>
<accession>A0A6J4MIS1</accession>
<dbReference type="Pfam" id="PF00082">
    <property type="entry name" value="Peptidase_S8"/>
    <property type="match status" value="1"/>
</dbReference>
<evidence type="ECO:0000256" key="6">
    <source>
        <dbReference type="PROSITE-ProRule" id="PRU01240"/>
    </source>
</evidence>
<dbReference type="SUPFAM" id="SSF54897">
    <property type="entry name" value="Protease propeptides/inhibitors"/>
    <property type="match status" value="1"/>
</dbReference>
<feature type="signal peptide" evidence="8">
    <location>
        <begin position="1"/>
        <end position="21"/>
    </location>
</feature>
<dbReference type="Gene3D" id="3.30.70.80">
    <property type="entry name" value="Peptidase S8 propeptide/proteinase inhibitor I9"/>
    <property type="match status" value="1"/>
</dbReference>
<dbReference type="InterPro" id="IPR023827">
    <property type="entry name" value="Peptidase_S8_Asp-AS"/>
</dbReference>
<dbReference type="CDD" id="cd04077">
    <property type="entry name" value="Peptidases_S8_PCSK9_ProteinaseK_like"/>
    <property type="match status" value="1"/>
</dbReference>
<keyword evidence="2 6" id="KW-0645">Protease</keyword>
<dbReference type="PRINTS" id="PR00723">
    <property type="entry name" value="SUBTILISIN"/>
</dbReference>
<evidence type="ECO:0000256" key="5">
    <source>
        <dbReference type="PIRSR" id="PIRSR615500-1"/>
    </source>
</evidence>
<dbReference type="InterPro" id="IPR000209">
    <property type="entry name" value="Peptidase_S8/S53_dom"/>
</dbReference>
<dbReference type="PANTHER" id="PTHR43806">
    <property type="entry name" value="PEPTIDASE S8"/>
    <property type="match status" value="1"/>
</dbReference>
<dbReference type="PROSITE" id="PS00138">
    <property type="entry name" value="SUBTILASE_SER"/>
    <property type="match status" value="1"/>
</dbReference>
<dbReference type="EC" id="3.4.21.-" evidence="11"/>
<feature type="active site" description="Charge relay system" evidence="5 6">
    <location>
        <position position="142"/>
    </location>
</feature>
<feature type="active site" description="Charge relay system" evidence="5 6">
    <location>
        <position position="331"/>
    </location>
</feature>
<evidence type="ECO:0000256" key="4">
    <source>
        <dbReference type="ARBA" id="ARBA00022825"/>
    </source>
</evidence>
<dbReference type="InterPro" id="IPR050131">
    <property type="entry name" value="Peptidase_S8_subtilisin-like"/>
</dbReference>
<dbReference type="GO" id="GO:0005615">
    <property type="term" value="C:extracellular space"/>
    <property type="evidence" value="ECO:0007669"/>
    <property type="project" value="TreeGrafter"/>
</dbReference>
<dbReference type="InterPro" id="IPR034193">
    <property type="entry name" value="PCSK9_ProteinaseK-like"/>
</dbReference>
<dbReference type="SUPFAM" id="SSF52743">
    <property type="entry name" value="Subtilisin-like"/>
    <property type="match status" value="1"/>
</dbReference>
<reference evidence="11" key="1">
    <citation type="submission" date="2020-02" db="EMBL/GenBank/DDBJ databases">
        <authorList>
            <person name="Meier V. D."/>
        </authorList>
    </citation>
    <scope>NUCLEOTIDE SEQUENCE</scope>
    <source>
        <strain evidence="11">AVDCRST_MAG89</strain>
    </source>
</reference>